<feature type="domain" description="DUF695" evidence="1">
    <location>
        <begin position="72"/>
        <end position="174"/>
    </location>
</feature>
<name>A0ABQ2H207_9PSED</name>
<sequence length="187" mass="21762">MVQTIRLANWYDLSPHLNQTLDTQKYQTSFLGLLLLMAASVGKEEEKGIIGRVYEKGFPVIYKFINELPAERIRSQLGWLTVISWKYDGSSNHGMPLEAENQKMIALEDTIEDRIERAGILQHAYSRTGNNLKELVYYIHDQEQFLEAFNQALNNHPRYPIEIKFYQDKEWGDFQGLLNDFSNATNK</sequence>
<dbReference type="InterPro" id="IPR016097">
    <property type="entry name" value="DUF695"/>
</dbReference>
<comment type="caution">
    <text evidence="2">The sequence shown here is derived from an EMBL/GenBank/DDBJ whole genome shotgun (WGS) entry which is preliminary data.</text>
</comment>
<dbReference type="RefSeq" id="WP_229685438.1">
    <property type="nucleotide sequence ID" value="NZ_BMNW01000013.1"/>
</dbReference>
<dbReference type="Proteomes" id="UP000616499">
    <property type="component" value="Unassembled WGS sequence"/>
</dbReference>
<organism evidence="2 3">
    <name type="scientific">Pseudomonas asuensis</name>
    <dbReference type="NCBI Taxonomy" id="1825787"/>
    <lineage>
        <taxon>Bacteria</taxon>
        <taxon>Pseudomonadati</taxon>
        <taxon>Pseudomonadota</taxon>
        <taxon>Gammaproteobacteria</taxon>
        <taxon>Pseudomonadales</taxon>
        <taxon>Pseudomonadaceae</taxon>
        <taxon>Pseudomonas</taxon>
    </lineage>
</organism>
<proteinExistence type="predicted"/>
<evidence type="ECO:0000259" key="1">
    <source>
        <dbReference type="Pfam" id="PF05117"/>
    </source>
</evidence>
<gene>
    <name evidence="2" type="ORF">GCM10009425_42620</name>
</gene>
<protein>
    <recommendedName>
        <fullName evidence="1">DUF695 domain-containing protein</fullName>
    </recommendedName>
</protein>
<evidence type="ECO:0000313" key="2">
    <source>
        <dbReference type="EMBL" id="GGM27484.1"/>
    </source>
</evidence>
<evidence type="ECO:0000313" key="3">
    <source>
        <dbReference type="Proteomes" id="UP000616499"/>
    </source>
</evidence>
<keyword evidence="3" id="KW-1185">Reference proteome</keyword>
<dbReference type="EMBL" id="BMNW01000013">
    <property type="protein sequence ID" value="GGM27484.1"/>
    <property type="molecule type" value="Genomic_DNA"/>
</dbReference>
<dbReference type="Pfam" id="PF05117">
    <property type="entry name" value="DUF695"/>
    <property type="match status" value="1"/>
</dbReference>
<accession>A0ABQ2H207</accession>
<reference evidence="3" key="1">
    <citation type="journal article" date="2019" name="Int. J. Syst. Evol. Microbiol.">
        <title>The Global Catalogue of Microorganisms (GCM) 10K type strain sequencing project: providing services to taxonomists for standard genome sequencing and annotation.</title>
        <authorList>
            <consortium name="The Broad Institute Genomics Platform"/>
            <consortium name="The Broad Institute Genome Sequencing Center for Infectious Disease"/>
            <person name="Wu L."/>
            <person name="Ma J."/>
        </authorList>
    </citation>
    <scope>NUCLEOTIDE SEQUENCE [LARGE SCALE GENOMIC DNA]</scope>
    <source>
        <strain evidence="3">JCM 13501</strain>
    </source>
</reference>